<accession>A0AAQ2WAB5</accession>
<dbReference type="EMBL" id="JYGL01000002">
    <property type="protein sequence ID" value="KJQ56294.1"/>
    <property type="molecule type" value="Genomic_DNA"/>
</dbReference>
<dbReference type="Proteomes" id="UP000033375">
    <property type="component" value="Unassembled WGS sequence"/>
</dbReference>
<sequence>MARIKLTPEELRASAQRYTDGAENVNQVLSSLTNEQAIISENWEGSAFQSFEEQFNELSPKIKEFAQLLQDINAQLVKVADIVEQTDQDIAAQIH</sequence>
<dbReference type="RefSeq" id="WP_011999608.1">
    <property type="nucleotide sequence ID" value="NZ_CABEIT010000001.1"/>
</dbReference>
<evidence type="ECO:0000313" key="6">
    <source>
        <dbReference type="Proteomes" id="UP000033658"/>
    </source>
</evidence>
<comment type="similarity">
    <text evidence="1">Belongs to the WXG100 family.</text>
</comment>
<name>A0AAQ2WAB5_STRGN</name>
<dbReference type="InterPro" id="IPR036689">
    <property type="entry name" value="ESAT-6-like_sf"/>
</dbReference>
<dbReference type="EMBL" id="JYGN01000002">
    <property type="protein sequence ID" value="KJQ66115.1"/>
    <property type="molecule type" value="Genomic_DNA"/>
</dbReference>
<dbReference type="NCBIfam" id="TIGR03930">
    <property type="entry name" value="WXG100_ESAT6"/>
    <property type="match status" value="1"/>
</dbReference>
<proteinExistence type="inferred from homology"/>
<gene>
    <name evidence="2" type="primary">esxA</name>
    <name evidence="4" type="ORF">K1I74_00390</name>
    <name evidence="2" type="ORF">TZ86_01629</name>
    <name evidence="3" type="ORF">TZ88_00809</name>
</gene>
<dbReference type="Pfam" id="PF06013">
    <property type="entry name" value="WXG100"/>
    <property type="match status" value="1"/>
</dbReference>
<dbReference type="GeneID" id="93788736"/>
<dbReference type="Gene3D" id="1.10.287.1060">
    <property type="entry name" value="ESAT-6-like"/>
    <property type="match status" value="1"/>
</dbReference>
<dbReference type="SUPFAM" id="SSF140453">
    <property type="entry name" value="EsxAB dimer-like"/>
    <property type="match status" value="1"/>
</dbReference>
<dbReference type="Proteomes" id="UP000826921">
    <property type="component" value="Unassembled WGS sequence"/>
</dbReference>
<dbReference type="InterPro" id="IPR010310">
    <property type="entry name" value="T7SS_ESAT-6-like"/>
</dbReference>
<evidence type="ECO:0000313" key="3">
    <source>
        <dbReference type="EMBL" id="KJQ66115.1"/>
    </source>
</evidence>
<organism evidence="2 6">
    <name type="scientific">Streptococcus gordonii</name>
    <dbReference type="NCBI Taxonomy" id="1302"/>
    <lineage>
        <taxon>Bacteria</taxon>
        <taxon>Bacillati</taxon>
        <taxon>Bacillota</taxon>
        <taxon>Bacilli</taxon>
        <taxon>Lactobacillales</taxon>
        <taxon>Streptococcaceae</taxon>
        <taxon>Streptococcus</taxon>
    </lineage>
</organism>
<protein>
    <recommendedName>
        <fullName evidence="1">ESAT-6-like protein</fullName>
    </recommendedName>
</protein>
<comment type="caution">
    <text evidence="2">The sequence shown here is derived from an EMBL/GenBank/DDBJ whole genome shotgun (WGS) entry which is preliminary data.</text>
</comment>
<dbReference type="EMBL" id="JAHZQA010000001">
    <property type="protein sequence ID" value="MBZ2126518.1"/>
    <property type="molecule type" value="Genomic_DNA"/>
</dbReference>
<dbReference type="Proteomes" id="UP000033658">
    <property type="component" value="Unassembled WGS sequence"/>
</dbReference>
<evidence type="ECO:0000313" key="4">
    <source>
        <dbReference type="EMBL" id="MBZ2126518.1"/>
    </source>
</evidence>
<reference evidence="5 6" key="1">
    <citation type="submission" date="2015-02" db="EMBL/GenBank/DDBJ databases">
        <title>Evolution of amylase-binding proteins of oral streptococcal species.</title>
        <authorList>
            <person name="Haase E.M."/>
        </authorList>
    </citation>
    <scope>NUCLEOTIDE SEQUENCE [LARGE SCALE GENOMIC DNA]</scope>
    <source>
        <strain evidence="2 6">G9B</strain>
        <strain evidence="3">NCTC 10712</strain>
        <strain evidence="5">UB10712</strain>
    </source>
</reference>
<evidence type="ECO:0000256" key="1">
    <source>
        <dbReference type="RuleBase" id="RU362001"/>
    </source>
</evidence>
<evidence type="ECO:0000313" key="5">
    <source>
        <dbReference type="Proteomes" id="UP000033375"/>
    </source>
</evidence>
<dbReference type="AlphaFoldDB" id="A0AAQ2WAB5"/>
<evidence type="ECO:0000313" key="2">
    <source>
        <dbReference type="EMBL" id="KJQ56294.1"/>
    </source>
</evidence>
<reference evidence="4" key="2">
    <citation type="submission" date="2021-07" db="EMBL/GenBank/DDBJ databases">
        <title>Occurrence of streptococci in the human mouth that bind to a non-human glycan.</title>
        <authorList>
            <person name="Cross B."/>
            <person name="Thamadilok S."/>
            <person name="Bensing B."/>
            <person name="Sasmal A."/>
            <person name="Khedri Z."/>
            <person name="Deng L."/>
            <person name="Yu H."/>
            <person name="Mehta A."/>
            <person name="Aluvathingal J."/>
            <person name="Nadendla S."/>
            <person name="Vickerman M."/>
            <person name="Chen X."/>
            <person name="Dewhirst F."/>
            <person name="Gill A."/>
            <person name="Lettrichova I."/>
            <person name="Diaz S."/>
            <person name="Gill S."/>
            <person name="Tettelin H."/>
            <person name="Iverson T."/>
            <person name="Sullam P."/>
            <person name="Varki A."/>
            <person name="Ruhl S."/>
        </authorList>
    </citation>
    <scope>NUCLEOTIDE SEQUENCE</scope>
    <source>
        <strain evidence="4">SK9</strain>
    </source>
</reference>